<dbReference type="FunFam" id="1.10.8.50:FF:000003">
    <property type="entry name" value="Formamidopyrimidine-DNA glycosylase"/>
    <property type="match status" value="1"/>
</dbReference>
<dbReference type="GO" id="GO:0006284">
    <property type="term" value="P:base-excision repair"/>
    <property type="evidence" value="ECO:0007669"/>
    <property type="project" value="InterPro"/>
</dbReference>
<accession>A0A6M4GSQ4</accession>
<keyword evidence="10 15" id="KW-0234">DNA repair</keyword>
<evidence type="ECO:0000256" key="4">
    <source>
        <dbReference type="ARBA" id="ARBA00022723"/>
    </source>
</evidence>
<dbReference type="GO" id="GO:0034039">
    <property type="term" value="F:8-oxo-7,8-dihydroguanine DNA N-glycosylase activity"/>
    <property type="evidence" value="ECO:0007669"/>
    <property type="project" value="TreeGrafter"/>
</dbReference>
<dbReference type="InterPro" id="IPR010979">
    <property type="entry name" value="Ribosomal_uS13-like_H2TH"/>
</dbReference>
<evidence type="ECO:0000256" key="3">
    <source>
        <dbReference type="ARBA" id="ARBA00011245"/>
    </source>
</evidence>
<dbReference type="InterPro" id="IPR015887">
    <property type="entry name" value="DNA_glyclase_Znf_dom_DNA_BS"/>
</dbReference>
<feature type="binding site" evidence="15">
    <location>
        <position position="120"/>
    </location>
    <ligand>
        <name>DNA</name>
        <dbReference type="ChEBI" id="CHEBI:16991"/>
    </ligand>
</feature>
<evidence type="ECO:0000313" key="18">
    <source>
        <dbReference type="EMBL" id="QJR09333.1"/>
    </source>
</evidence>
<dbReference type="SMART" id="SM01232">
    <property type="entry name" value="H2TH"/>
    <property type="match status" value="1"/>
</dbReference>
<feature type="active site" description="Proton donor" evidence="15">
    <location>
        <position position="13"/>
    </location>
</feature>
<evidence type="ECO:0000313" key="19">
    <source>
        <dbReference type="Proteomes" id="UP000501534"/>
    </source>
</evidence>
<feature type="active site" description="Proton donor; for beta-elimination activity" evidence="15">
    <location>
        <position position="68"/>
    </location>
</feature>
<sequence>MQACPYNPLQMPELPEVETTRRGLVPRMVGRTIQDVVVRDARLRWPVPRDLARRLRGAEVVAIRRRGKYLLFDFPKGHLLVHLGMSGRLTMVPEDRPAKLHDHVDVRLDSHESLRLNDPRRFGAMLWIGGEAEKHALLRGLGVEPFDPAFTGAHLHALARGRRVAVKHFIMNASVVTGVGNIYASEALFRAGIHPTRPVGRISLERWNVLAQAIRDTLSRALDAGGSTLRDYVSATGEPGQFQNVTSVYDREGQPCRRCSRPIKALRQGQRSTFYCAGCQR</sequence>
<dbReference type="GO" id="GO:0140078">
    <property type="term" value="F:class I DNA-(apurinic or apyrimidinic site) endonuclease activity"/>
    <property type="evidence" value="ECO:0007669"/>
    <property type="project" value="UniProtKB-EC"/>
</dbReference>
<keyword evidence="19" id="KW-1185">Reference proteome</keyword>
<dbReference type="InterPro" id="IPR012319">
    <property type="entry name" value="FPG_cat"/>
</dbReference>
<feature type="binding site" evidence="15">
    <location>
        <position position="101"/>
    </location>
    <ligand>
        <name>DNA</name>
        <dbReference type="ChEBI" id="CHEBI:16991"/>
    </ligand>
</feature>
<dbReference type="SMART" id="SM00898">
    <property type="entry name" value="Fapy_DNA_glyco"/>
    <property type="match status" value="1"/>
</dbReference>
<dbReference type="Gene3D" id="3.20.190.10">
    <property type="entry name" value="MutM-like, N-terminal"/>
    <property type="match status" value="1"/>
</dbReference>
<dbReference type="Proteomes" id="UP000501534">
    <property type="component" value="Chromosome"/>
</dbReference>
<dbReference type="PROSITE" id="PS51066">
    <property type="entry name" value="ZF_FPG_2"/>
    <property type="match status" value="1"/>
</dbReference>
<proteinExistence type="inferred from homology"/>
<feature type="active site" description="Schiff-base intermediate with DNA" evidence="15">
    <location>
        <position position="12"/>
    </location>
</feature>
<dbReference type="NCBIfam" id="TIGR00577">
    <property type="entry name" value="fpg"/>
    <property type="match status" value="1"/>
</dbReference>
<dbReference type="InterPro" id="IPR015886">
    <property type="entry name" value="H2TH_FPG"/>
</dbReference>
<name>A0A6M4GSQ4_9PROT</name>
<keyword evidence="13 15" id="KW-0326">Glycosidase</keyword>
<comment type="catalytic activity">
    <reaction evidence="1 15">
        <text>Hydrolysis of DNA containing ring-opened 7-methylguanine residues, releasing 2,6-diamino-4-hydroxy-5-(N-methyl)formamidopyrimidine.</text>
        <dbReference type="EC" id="3.2.2.23"/>
    </reaction>
</comment>
<dbReference type="InterPro" id="IPR000214">
    <property type="entry name" value="Znf_DNA_glyclase/AP_lyase"/>
</dbReference>
<keyword evidence="12 15" id="KW-0511">Multifunctional enzyme</keyword>
<dbReference type="InterPro" id="IPR020629">
    <property type="entry name" value="FPG_Glyclase"/>
</dbReference>
<evidence type="ECO:0000256" key="9">
    <source>
        <dbReference type="ARBA" id="ARBA00023125"/>
    </source>
</evidence>
<dbReference type="SUPFAM" id="SSF46946">
    <property type="entry name" value="S13-like H2TH domain"/>
    <property type="match status" value="1"/>
</dbReference>
<evidence type="ECO:0000256" key="7">
    <source>
        <dbReference type="ARBA" id="ARBA00022801"/>
    </source>
</evidence>
<dbReference type="PROSITE" id="PS01242">
    <property type="entry name" value="ZF_FPG_1"/>
    <property type="match status" value="1"/>
</dbReference>
<dbReference type="SUPFAM" id="SSF57716">
    <property type="entry name" value="Glucocorticoid receptor-like (DNA-binding domain)"/>
    <property type="match status" value="1"/>
</dbReference>
<evidence type="ECO:0000259" key="17">
    <source>
        <dbReference type="PROSITE" id="PS51068"/>
    </source>
</evidence>
<evidence type="ECO:0000256" key="8">
    <source>
        <dbReference type="ARBA" id="ARBA00022833"/>
    </source>
</evidence>
<dbReference type="AlphaFoldDB" id="A0A6M4GSQ4"/>
<keyword evidence="6 15" id="KW-0863">Zinc-finger</keyword>
<dbReference type="Pfam" id="PF01149">
    <property type="entry name" value="Fapy_DNA_glyco"/>
    <property type="match status" value="1"/>
</dbReference>
<comment type="similarity">
    <text evidence="2 15">Belongs to the FPG family.</text>
</comment>
<feature type="domain" description="FPG-type" evidence="16">
    <location>
        <begin position="247"/>
        <end position="281"/>
    </location>
</feature>
<dbReference type="Pfam" id="PF06831">
    <property type="entry name" value="H2TH"/>
    <property type="match status" value="1"/>
</dbReference>
<keyword evidence="7 15" id="KW-0378">Hydrolase</keyword>
<evidence type="ECO:0000256" key="5">
    <source>
        <dbReference type="ARBA" id="ARBA00022763"/>
    </source>
</evidence>
<evidence type="ECO:0000256" key="6">
    <source>
        <dbReference type="ARBA" id="ARBA00022771"/>
    </source>
</evidence>
<evidence type="ECO:0000256" key="1">
    <source>
        <dbReference type="ARBA" id="ARBA00001668"/>
    </source>
</evidence>
<evidence type="ECO:0000256" key="13">
    <source>
        <dbReference type="ARBA" id="ARBA00023295"/>
    </source>
</evidence>
<keyword evidence="8 15" id="KW-0862">Zinc</keyword>
<reference evidence="18 19" key="1">
    <citation type="submission" date="2020-04" db="EMBL/GenBank/DDBJ databases">
        <title>Usitatibacter rugosus gen. nov., sp. nov. and Usitatibacter palustris sp. nov., novel members of Usitatibacteraceae fam. nov. within the order Nitrosomonadales isolated from soil.</title>
        <authorList>
            <person name="Huber K.J."/>
            <person name="Neumann-Schaal M."/>
            <person name="Geppert A."/>
            <person name="Luckner M."/>
            <person name="Wanner G."/>
            <person name="Overmann J."/>
        </authorList>
    </citation>
    <scope>NUCLEOTIDE SEQUENCE [LARGE SCALE GENOMIC DNA]</scope>
    <source>
        <strain evidence="18 19">0125_3</strain>
    </source>
</reference>
<dbReference type="GO" id="GO:0008270">
    <property type="term" value="F:zinc ion binding"/>
    <property type="evidence" value="ECO:0007669"/>
    <property type="project" value="UniProtKB-UniRule"/>
</dbReference>
<evidence type="ECO:0000256" key="15">
    <source>
        <dbReference type="HAMAP-Rule" id="MF_00103"/>
    </source>
</evidence>
<dbReference type="GO" id="GO:0003684">
    <property type="term" value="F:damaged DNA binding"/>
    <property type="evidence" value="ECO:0007669"/>
    <property type="project" value="InterPro"/>
</dbReference>
<dbReference type="PANTHER" id="PTHR22993">
    <property type="entry name" value="FORMAMIDOPYRIMIDINE-DNA GLYCOSYLASE"/>
    <property type="match status" value="1"/>
</dbReference>
<comment type="function">
    <text evidence="15">Involved in base excision repair of DNA damaged by oxidation or by mutagenic agents. Acts as DNA glycosylase that recognizes and removes damaged bases. Has a preference for oxidized purines, such as 7,8-dihydro-8-oxoguanine (8-oxoG). Has AP (apurinic/apyrimidinic) lyase activity and introduces nicks in the DNA strand. Cleaves the DNA backbone by beta-delta elimination to generate a single-strand break at the site of the removed base with both 3'- and 5'-phosphates.</text>
</comment>
<dbReference type="KEGG" id="uru:DSM104443_00371"/>
<dbReference type="CDD" id="cd08966">
    <property type="entry name" value="EcFpg-like_N"/>
    <property type="match status" value="1"/>
</dbReference>
<keyword evidence="11 15" id="KW-0456">Lyase</keyword>
<keyword evidence="9 15" id="KW-0238">DNA-binding</keyword>
<feature type="active site" description="Proton donor; for delta-elimination activity" evidence="15">
    <location>
        <position position="271"/>
    </location>
</feature>
<dbReference type="Pfam" id="PF06827">
    <property type="entry name" value="zf-FPG_IleRS"/>
    <property type="match status" value="1"/>
</dbReference>
<comment type="catalytic activity">
    <reaction evidence="14 15">
        <text>2'-deoxyribonucleotide-(2'-deoxyribose 5'-phosphate)-2'-deoxyribonucleotide-DNA = a 3'-end 2'-deoxyribonucleotide-(2,3-dehydro-2,3-deoxyribose 5'-phosphate)-DNA + a 5'-end 5'-phospho-2'-deoxyribonucleoside-DNA + H(+)</text>
        <dbReference type="Rhea" id="RHEA:66592"/>
        <dbReference type="Rhea" id="RHEA-COMP:13180"/>
        <dbReference type="Rhea" id="RHEA-COMP:16897"/>
        <dbReference type="Rhea" id="RHEA-COMP:17067"/>
        <dbReference type="ChEBI" id="CHEBI:15378"/>
        <dbReference type="ChEBI" id="CHEBI:136412"/>
        <dbReference type="ChEBI" id="CHEBI:157695"/>
        <dbReference type="ChEBI" id="CHEBI:167181"/>
        <dbReference type="EC" id="4.2.99.18"/>
    </reaction>
</comment>
<keyword evidence="4 15" id="KW-0479">Metal-binding</keyword>
<evidence type="ECO:0000259" key="16">
    <source>
        <dbReference type="PROSITE" id="PS51066"/>
    </source>
</evidence>
<dbReference type="InterPro" id="IPR035937">
    <property type="entry name" value="FPG_N"/>
</dbReference>
<evidence type="ECO:0000256" key="11">
    <source>
        <dbReference type="ARBA" id="ARBA00023239"/>
    </source>
</evidence>
<dbReference type="PANTHER" id="PTHR22993:SF9">
    <property type="entry name" value="FORMAMIDOPYRIMIDINE-DNA GLYCOSYLASE"/>
    <property type="match status" value="1"/>
</dbReference>
<dbReference type="Gene3D" id="1.10.8.50">
    <property type="match status" value="1"/>
</dbReference>
<evidence type="ECO:0000256" key="14">
    <source>
        <dbReference type="ARBA" id="ARBA00044632"/>
    </source>
</evidence>
<keyword evidence="5 15" id="KW-0227">DNA damage</keyword>
<dbReference type="FunFam" id="3.20.190.10:FF:000001">
    <property type="entry name" value="Formamidopyrimidine-DNA glycosylase"/>
    <property type="match status" value="1"/>
</dbReference>
<evidence type="ECO:0000256" key="10">
    <source>
        <dbReference type="ARBA" id="ARBA00023204"/>
    </source>
</evidence>
<organism evidence="18 19">
    <name type="scientific">Usitatibacter rugosus</name>
    <dbReference type="NCBI Taxonomy" id="2732067"/>
    <lineage>
        <taxon>Bacteria</taxon>
        <taxon>Pseudomonadati</taxon>
        <taxon>Pseudomonadota</taxon>
        <taxon>Betaproteobacteria</taxon>
        <taxon>Nitrosomonadales</taxon>
        <taxon>Usitatibacteraceae</taxon>
        <taxon>Usitatibacter</taxon>
    </lineage>
</organism>
<dbReference type="HAMAP" id="MF_00103">
    <property type="entry name" value="Fapy_DNA_glycosyl"/>
    <property type="match status" value="1"/>
</dbReference>
<dbReference type="EMBL" id="CP053069">
    <property type="protein sequence ID" value="QJR09333.1"/>
    <property type="molecule type" value="Genomic_DNA"/>
</dbReference>
<dbReference type="SUPFAM" id="SSF81624">
    <property type="entry name" value="N-terminal domain of MutM-like DNA repair proteins"/>
    <property type="match status" value="1"/>
</dbReference>
<dbReference type="EC" id="3.2.2.23" evidence="15"/>
<feature type="domain" description="Formamidopyrimidine-DNA glycosylase catalytic" evidence="17">
    <location>
        <begin position="12"/>
        <end position="123"/>
    </location>
</feature>
<gene>
    <name evidence="18" type="primary">mutM_1</name>
    <name evidence="15" type="synonym">fpg</name>
    <name evidence="15" type="synonym">mutM</name>
    <name evidence="18" type="ORF">DSM104443_00371</name>
</gene>
<dbReference type="PROSITE" id="PS51068">
    <property type="entry name" value="FPG_CAT"/>
    <property type="match status" value="1"/>
</dbReference>
<evidence type="ECO:0000256" key="12">
    <source>
        <dbReference type="ARBA" id="ARBA00023268"/>
    </source>
</evidence>
<feature type="binding site" evidence="15">
    <location>
        <position position="162"/>
    </location>
    <ligand>
        <name>DNA</name>
        <dbReference type="ChEBI" id="CHEBI:16991"/>
    </ligand>
</feature>
<dbReference type="InterPro" id="IPR010663">
    <property type="entry name" value="Znf_FPG/IleRS"/>
</dbReference>
<dbReference type="NCBIfam" id="NF002211">
    <property type="entry name" value="PRK01103.1"/>
    <property type="match status" value="1"/>
</dbReference>
<comment type="subunit">
    <text evidence="3 15">Monomer.</text>
</comment>
<evidence type="ECO:0000256" key="2">
    <source>
        <dbReference type="ARBA" id="ARBA00009409"/>
    </source>
</evidence>
<protein>
    <recommendedName>
        <fullName evidence="15">Formamidopyrimidine-DNA glycosylase</fullName>
        <shortName evidence="15">Fapy-DNA glycosylase</shortName>
        <ecNumber evidence="15">3.2.2.23</ecNumber>
    </recommendedName>
    <alternativeName>
        <fullName evidence="15">DNA-(apurinic or apyrimidinic site) lyase MutM</fullName>
        <shortName evidence="15">AP lyase MutM</shortName>
        <ecNumber evidence="15">4.2.99.18</ecNumber>
    </alternativeName>
</protein>
<dbReference type="EC" id="4.2.99.18" evidence="15"/>
<comment type="cofactor">
    <cofactor evidence="15">
        <name>Zn(2+)</name>
        <dbReference type="ChEBI" id="CHEBI:29105"/>
    </cofactor>
    <text evidence="15">Binds 1 zinc ion per subunit.</text>
</comment>